<dbReference type="InterPro" id="IPR012574">
    <property type="entry name" value="ATP5MJ"/>
</dbReference>
<dbReference type="PANTHER" id="PTHR15233">
    <property type="entry name" value="MITOCHONDRIAL PROTEOLIPID"/>
    <property type="match status" value="1"/>
</dbReference>
<keyword evidence="1" id="KW-0472">Membrane</keyword>
<sequence length="72" mass="8064">MFQSLVKNARVPTKPYSTQVYQESWVAMGLIGFITYEIKQVKALKASSFAPAHGHLCFLVCLFVTLFICFGS</sequence>
<accession>A0A452SXC5</accession>
<evidence type="ECO:0000256" key="1">
    <source>
        <dbReference type="SAM" id="Phobius"/>
    </source>
</evidence>
<dbReference type="AlphaFoldDB" id="A0A452SXC5"/>
<proteinExistence type="predicted"/>
<name>A0A452SXC5_URSMA</name>
<reference evidence="2" key="1">
    <citation type="submission" date="2019-03" db="UniProtKB">
        <authorList>
            <consortium name="Ensembl"/>
        </authorList>
    </citation>
    <scope>IDENTIFICATION</scope>
</reference>
<organism evidence="2">
    <name type="scientific">Ursus maritimus</name>
    <name type="common">Polar bear</name>
    <name type="synonym">Thalarctos maritimus</name>
    <dbReference type="NCBI Taxonomy" id="29073"/>
    <lineage>
        <taxon>Eukaryota</taxon>
        <taxon>Metazoa</taxon>
        <taxon>Chordata</taxon>
        <taxon>Craniata</taxon>
        <taxon>Vertebrata</taxon>
        <taxon>Euteleostomi</taxon>
        <taxon>Mammalia</taxon>
        <taxon>Eutheria</taxon>
        <taxon>Laurasiatheria</taxon>
        <taxon>Carnivora</taxon>
        <taxon>Caniformia</taxon>
        <taxon>Ursidae</taxon>
        <taxon>Ursus</taxon>
    </lineage>
</organism>
<protein>
    <submittedName>
        <fullName evidence="2">Uncharacterized protein</fullName>
    </submittedName>
</protein>
<evidence type="ECO:0000313" key="2">
    <source>
        <dbReference type="Ensembl" id="ENSUMAP00000000099"/>
    </source>
</evidence>
<keyword evidence="1" id="KW-1133">Transmembrane helix</keyword>
<keyword evidence="1" id="KW-0812">Transmembrane</keyword>
<dbReference type="Ensembl" id="ENSUMAT00000000225.1">
    <property type="protein sequence ID" value="ENSUMAP00000000099.1"/>
    <property type="gene ID" value="ENSUMAG00000000204.1"/>
</dbReference>
<feature type="transmembrane region" description="Helical" evidence="1">
    <location>
        <begin position="50"/>
        <end position="70"/>
    </location>
</feature>
<dbReference type="GeneTree" id="ENSGT00940000165819"/>
<dbReference type="Pfam" id="PF08039">
    <property type="entry name" value="Mit_proteolip"/>
    <property type="match status" value="1"/>
</dbReference>
<dbReference type="GO" id="GO:0005739">
    <property type="term" value="C:mitochondrion"/>
    <property type="evidence" value="ECO:0007669"/>
    <property type="project" value="InterPro"/>
</dbReference>
<dbReference type="PANTHER" id="PTHR15233:SF1">
    <property type="entry name" value="ATP SYNTHASE SUBUNIT ATP5MJ, MITOCHONDRIAL"/>
    <property type="match status" value="1"/>
</dbReference>
<dbReference type="OMA" id="QESWVAM"/>